<dbReference type="Pfam" id="PF13378">
    <property type="entry name" value="MR_MLE_C"/>
    <property type="match status" value="1"/>
</dbReference>
<dbReference type="AlphaFoldDB" id="A0A1M5WBJ1"/>
<keyword evidence="2" id="KW-0456">Lyase</keyword>
<dbReference type="PANTHER" id="PTHR48080">
    <property type="entry name" value="D-GALACTONATE DEHYDRATASE-RELATED"/>
    <property type="match status" value="1"/>
</dbReference>
<dbReference type="OrthoDB" id="9775391at2"/>
<sequence>MRITNLETFHVKPRWLFLKILTDEGIVGYGEPVIEGQSKIVEKAVHSLGKLLIGKNPCDIEYLWQLLYRGSFYRGGPILVSAISGIEQALWDIKGKYYKMPVYEMLGGKVRNKIRVYPHIDGNYPNDGNTSTERFVECALKRKKEGFNFVKLGLPDESMKFLESPSKLNEIVEKFAKVREAVGDDMDIAVDCHGRMSTAMAIRFCKALEPYNPAFIEEPVLPENVDALVKVKEATSIPIAAGERRYTKWQFRELLEKQAVAIVQPDCCHAGGILEVKKIAAMAETYYCGVAPHNPLGPISLAACLQVDACTSNFFIQEFPAMYNGWDRGEKYLAHPFQVNNGYIDVPKGHGLGIQINEDSLREMSYDGEWETPLFFDRDDNSMADW</sequence>
<dbReference type="SUPFAM" id="SSF54826">
    <property type="entry name" value="Enolase N-terminal domain-like"/>
    <property type="match status" value="1"/>
</dbReference>
<reference evidence="4 5" key="1">
    <citation type="submission" date="2016-11" db="EMBL/GenBank/DDBJ databases">
        <authorList>
            <person name="Jaros S."/>
            <person name="Januszkiewicz K."/>
            <person name="Wedrychowicz H."/>
        </authorList>
    </citation>
    <scope>NUCLEOTIDE SEQUENCE [LARGE SCALE GENOMIC DNA]</scope>
    <source>
        <strain evidence="4 5">DSM 8605</strain>
    </source>
</reference>
<dbReference type="GO" id="GO:0009063">
    <property type="term" value="P:amino acid catabolic process"/>
    <property type="evidence" value="ECO:0007669"/>
    <property type="project" value="InterPro"/>
</dbReference>
<dbReference type="Pfam" id="PF02746">
    <property type="entry name" value="MR_MLE_N"/>
    <property type="match status" value="1"/>
</dbReference>
<dbReference type="NCBIfam" id="NF010624">
    <property type="entry name" value="PRK14017.1"/>
    <property type="match status" value="1"/>
</dbReference>
<name>A0A1M5WBJ1_9CLOT</name>
<dbReference type="InterPro" id="IPR013342">
    <property type="entry name" value="Mandelate_racemase_C"/>
</dbReference>
<dbReference type="Gene3D" id="3.30.390.10">
    <property type="entry name" value="Enolase-like, N-terminal domain"/>
    <property type="match status" value="1"/>
</dbReference>
<evidence type="ECO:0000313" key="5">
    <source>
        <dbReference type="Proteomes" id="UP000184447"/>
    </source>
</evidence>
<dbReference type="InterPro" id="IPR036849">
    <property type="entry name" value="Enolase-like_C_sf"/>
</dbReference>
<dbReference type="InterPro" id="IPR029017">
    <property type="entry name" value="Enolase-like_N"/>
</dbReference>
<dbReference type="RefSeq" id="WP_073339018.1">
    <property type="nucleotide sequence ID" value="NZ_FQXM01000016.1"/>
</dbReference>
<dbReference type="GO" id="GO:0016829">
    <property type="term" value="F:lyase activity"/>
    <property type="evidence" value="ECO:0007669"/>
    <property type="project" value="UniProtKB-KW"/>
</dbReference>
<dbReference type="Proteomes" id="UP000184447">
    <property type="component" value="Unassembled WGS sequence"/>
</dbReference>
<dbReference type="Gene3D" id="3.20.20.120">
    <property type="entry name" value="Enolase-like C-terminal domain"/>
    <property type="match status" value="1"/>
</dbReference>
<dbReference type="SFLD" id="SFLDS00001">
    <property type="entry name" value="Enolase"/>
    <property type="match status" value="1"/>
</dbReference>
<gene>
    <name evidence="4" type="ORF">SAMN02745207_02773</name>
</gene>
<organism evidence="4 5">
    <name type="scientific">Clostridium grantii DSM 8605</name>
    <dbReference type="NCBI Taxonomy" id="1121316"/>
    <lineage>
        <taxon>Bacteria</taxon>
        <taxon>Bacillati</taxon>
        <taxon>Bacillota</taxon>
        <taxon>Clostridia</taxon>
        <taxon>Eubacteriales</taxon>
        <taxon>Clostridiaceae</taxon>
        <taxon>Clostridium</taxon>
    </lineage>
</organism>
<dbReference type="PROSITE" id="PS00909">
    <property type="entry name" value="MR_MLE_2"/>
    <property type="match status" value="1"/>
</dbReference>
<accession>A0A1M5WBJ1</accession>
<dbReference type="SFLD" id="SFLDG00179">
    <property type="entry name" value="mandelate_racemase"/>
    <property type="match status" value="1"/>
</dbReference>
<dbReference type="InterPro" id="IPR013341">
    <property type="entry name" value="Mandelate_racemase_N_dom"/>
</dbReference>
<dbReference type="InterPro" id="IPR029065">
    <property type="entry name" value="Enolase_C-like"/>
</dbReference>
<dbReference type="EMBL" id="FQXM01000016">
    <property type="protein sequence ID" value="SHH84564.1"/>
    <property type="molecule type" value="Genomic_DNA"/>
</dbReference>
<dbReference type="InterPro" id="IPR018110">
    <property type="entry name" value="Mandel_Rmase/mucon_lact_enz_CS"/>
</dbReference>
<keyword evidence="5" id="KW-1185">Reference proteome</keyword>
<dbReference type="PANTHER" id="PTHR48080:SF2">
    <property type="entry name" value="D-GALACTONATE DEHYDRATASE"/>
    <property type="match status" value="1"/>
</dbReference>
<dbReference type="InterPro" id="IPR034593">
    <property type="entry name" value="DgoD-like"/>
</dbReference>
<keyword evidence="1" id="KW-0479">Metal-binding</keyword>
<dbReference type="SUPFAM" id="SSF51604">
    <property type="entry name" value="Enolase C-terminal domain-like"/>
    <property type="match status" value="1"/>
</dbReference>
<evidence type="ECO:0000259" key="3">
    <source>
        <dbReference type="SMART" id="SM00922"/>
    </source>
</evidence>
<feature type="domain" description="Mandelate racemase/muconate lactonizing enzyme C-terminal" evidence="3">
    <location>
        <begin position="132"/>
        <end position="238"/>
    </location>
</feature>
<proteinExistence type="predicted"/>
<protein>
    <submittedName>
        <fullName evidence="4">Galactonate dehydratase</fullName>
    </submittedName>
</protein>
<dbReference type="SMART" id="SM00922">
    <property type="entry name" value="MR_MLE"/>
    <property type="match status" value="1"/>
</dbReference>
<dbReference type="STRING" id="1121316.SAMN02745207_02773"/>
<evidence type="ECO:0000313" key="4">
    <source>
        <dbReference type="EMBL" id="SHH84564.1"/>
    </source>
</evidence>
<dbReference type="GO" id="GO:0046872">
    <property type="term" value="F:metal ion binding"/>
    <property type="evidence" value="ECO:0007669"/>
    <property type="project" value="UniProtKB-KW"/>
</dbReference>
<evidence type="ECO:0000256" key="1">
    <source>
        <dbReference type="ARBA" id="ARBA00022723"/>
    </source>
</evidence>
<evidence type="ECO:0000256" key="2">
    <source>
        <dbReference type="ARBA" id="ARBA00023239"/>
    </source>
</evidence>